<keyword evidence="3" id="KW-0436">Ligase</keyword>
<dbReference type="InterPro" id="IPR000873">
    <property type="entry name" value="AMP-dep_synth/lig_dom"/>
</dbReference>
<reference evidence="3 4" key="1">
    <citation type="journal article" date="2013" name="Int. J. Syst. Evol. Microbiol.">
        <title>Ilumatobacter nonamiense sp. nov. and Ilumatobacter coccineum sp. nov., isolated from seashore sand.</title>
        <authorList>
            <person name="Matsumoto A."/>
            <person name="Kasai H."/>
            <person name="Matsuo Y."/>
            <person name="Shizuri Y."/>
            <person name="Ichikawa N."/>
            <person name="Fujita N."/>
            <person name="Omura S."/>
            <person name="Takahashi Y."/>
        </authorList>
    </citation>
    <scope>NUCLEOTIDE SEQUENCE [LARGE SCALE GENOMIC DNA]</scope>
    <source>
        <strain evidence="4">NBRC 103263 / KCTC 29153 / YM16-304</strain>
    </source>
</reference>
<dbReference type="Pfam" id="PF13193">
    <property type="entry name" value="AMP-binding_C"/>
    <property type="match status" value="1"/>
</dbReference>
<dbReference type="Pfam" id="PF00501">
    <property type="entry name" value="AMP-binding"/>
    <property type="match status" value="1"/>
</dbReference>
<dbReference type="Proteomes" id="UP000011863">
    <property type="component" value="Chromosome"/>
</dbReference>
<dbReference type="PANTHER" id="PTHR43767">
    <property type="entry name" value="LONG-CHAIN-FATTY-ACID--COA LIGASE"/>
    <property type="match status" value="1"/>
</dbReference>
<organism evidence="3 4">
    <name type="scientific">Ilumatobacter coccineus (strain NBRC 103263 / KCTC 29153 / YM16-304)</name>
    <dbReference type="NCBI Taxonomy" id="1313172"/>
    <lineage>
        <taxon>Bacteria</taxon>
        <taxon>Bacillati</taxon>
        <taxon>Actinomycetota</taxon>
        <taxon>Acidimicrobiia</taxon>
        <taxon>Acidimicrobiales</taxon>
        <taxon>Ilumatobacteraceae</taxon>
        <taxon>Ilumatobacter</taxon>
    </lineage>
</organism>
<dbReference type="GO" id="GO:0016878">
    <property type="term" value="F:acid-thiol ligase activity"/>
    <property type="evidence" value="ECO:0007669"/>
    <property type="project" value="UniProtKB-ARBA"/>
</dbReference>
<evidence type="ECO:0000313" key="3">
    <source>
        <dbReference type="EMBL" id="BAN00836.1"/>
    </source>
</evidence>
<dbReference type="InterPro" id="IPR042099">
    <property type="entry name" value="ANL_N_sf"/>
</dbReference>
<dbReference type="SUPFAM" id="SSF56801">
    <property type="entry name" value="Acetyl-CoA synthetase-like"/>
    <property type="match status" value="1"/>
</dbReference>
<dbReference type="Gene3D" id="3.30.300.30">
    <property type="match status" value="1"/>
</dbReference>
<dbReference type="OrthoDB" id="9803968at2"/>
<evidence type="ECO:0000259" key="2">
    <source>
        <dbReference type="Pfam" id="PF13193"/>
    </source>
</evidence>
<dbReference type="EMBL" id="AP012057">
    <property type="protein sequence ID" value="BAN00836.1"/>
    <property type="molecule type" value="Genomic_DNA"/>
</dbReference>
<sequence length="489" mass="51461">MLDRILYEAARRHGDRPALIDGAGTRTYAELEAVSAAVGQALLDLGVAPGDRVGLHAFNSWEWVAAYHGILRAGATVVPINALLTADEVDFILRDCNAVALIGSDDSLARVADATTEITSLSFSAFADLKPAAPLQPSLEPDAVASIAYTSGTTGHPKGAVQTHRSVYLNMALTATMHGRTDRDVLVTALPAAHVYGNVAINSTLMAGGTVALLERFEPAAALESISRHRATLFEGVPAMYSRLAADENLAAADLSTLRACTVGGQTIATSVVEEWEARTGAPLLELWGMTEVCGLGTTHPLYAPNVHGSIGVALPGISIRVATFDDDAIEAAPDEPGELQVSGPIVMHSYHGNPTATAEAFTADGWLKTGDVATLDRHRYARVVDRRKDVILSGGYNVYPAELERVVAACPGVELVAVGSASHSDLGEVPKAYVVPRPGADVDEATIISHCRAHLASYKIPAKVAFVENLPTTSTGKLLRRSLGELDV</sequence>
<dbReference type="EC" id="6.2.1.-" evidence="3"/>
<dbReference type="PROSITE" id="PS00455">
    <property type="entry name" value="AMP_BINDING"/>
    <property type="match status" value="1"/>
</dbReference>
<evidence type="ECO:0000313" key="4">
    <source>
        <dbReference type="Proteomes" id="UP000011863"/>
    </source>
</evidence>
<dbReference type="InterPro" id="IPR020845">
    <property type="entry name" value="AMP-binding_CS"/>
</dbReference>
<evidence type="ECO:0000259" key="1">
    <source>
        <dbReference type="Pfam" id="PF00501"/>
    </source>
</evidence>
<keyword evidence="4" id="KW-1185">Reference proteome</keyword>
<dbReference type="PANTHER" id="PTHR43767:SF1">
    <property type="entry name" value="NONRIBOSOMAL PEPTIDE SYNTHASE PES1 (EUROFUNG)-RELATED"/>
    <property type="match status" value="1"/>
</dbReference>
<dbReference type="RefSeq" id="WP_015440084.1">
    <property type="nucleotide sequence ID" value="NC_020520.1"/>
</dbReference>
<feature type="domain" description="AMP-dependent synthetase/ligase" evidence="1">
    <location>
        <begin position="8"/>
        <end position="352"/>
    </location>
</feature>
<dbReference type="Gene3D" id="3.40.50.12780">
    <property type="entry name" value="N-terminal domain of ligase-like"/>
    <property type="match status" value="1"/>
</dbReference>
<name>A0A6C7E9W5_ILUCY</name>
<proteinExistence type="predicted"/>
<protein>
    <submittedName>
        <fullName evidence="3">Putative fatty-acid--CoA ligase</fullName>
        <ecNumber evidence="3">6.2.1.-</ecNumber>
    </submittedName>
</protein>
<accession>A0A6C7E9W5</accession>
<gene>
    <name evidence="3" type="ORF">YM304_05220</name>
</gene>
<dbReference type="InterPro" id="IPR025110">
    <property type="entry name" value="AMP-bd_C"/>
</dbReference>
<dbReference type="InterPro" id="IPR050237">
    <property type="entry name" value="ATP-dep_AMP-bd_enzyme"/>
</dbReference>
<dbReference type="KEGG" id="aym:YM304_05220"/>
<dbReference type="InterPro" id="IPR045851">
    <property type="entry name" value="AMP-bd_C_sf"/>
</dbReference>
<dbReference type="AlphaFoldDB" id="A0A6C7E9W5"/>
<feature type="domain" description="AMP-binding enzyme C-terminal" evidence="2">
    <location>
        <begin position="403"/>
        <end position="478"/>
    </location>
</feature>